<keyword evidence="3" id="KW-1185">Reference proteome</keyword>
<dbReference type="Pfam" id="PF13672">
    <property type="entry name" value="PP2C_2"/>
    <property type="match status" value="1"/>
</dbReference>
<dbReference type="InterPro" id="IPR036457">
    <property type="entry name" value="PPM-type-like_dom_sf"/>
</dbReference>
<dbReference type="GO" id="GO:0004722">
    <property type="term" value="F:protein serine/threonine phosphatase activity"/>
    <property type="evidence" value="ECO:0007669"/>
    <property type="project" value="InterPro"/>
</dbReference>
<dbReference type="SUPFAM" id="SSF81606">
    <property type="entry name" value="PP2C-like"/>
    <property type="match status" value="1"/>
</dbReference>
<accession>A0A1Y6B431</accession>
<dbReference type="InterPro" id="IPR015655">
    <property type="entry name" value="PP2C"/>
</dbReference>
<organism evidence="2 3">
    <name type="scientific">Pseudobacteriovorax antillogorgiicola</name>
    <dbReference type="NCBI Taxonomy" id="1513793"/>
    <lineage>
        <taxon>Bacteria</taxon>
        <taxon>Pseudomonadati</taxon>
        <taxon>Bdellovibrionota</taxon>
        <taxon>Oligoflexia</taxon>
        <taxon>Oligoflexales</taxon>
        <taxon>Pseudobacteriovoracaceae</taxon>
        <taxon>Pseudobacteriovorax</taxon>
    </lineage>
</organism>
<feature type="domain" description="PPM-type phosphatase" evidence="1">
    <location>
        <begin position="8"/>
        <end position="248"/>
    </location>
</feature>
<dbReference type="PANTHER" id="PTHR47992">
    <property type="entry name" value="PROTEIN PHOSPHATASE"/>
    <property type="match status" value="1"/>
</dbReference>
<evidence type="ECO:0000259" key="1">
    <source>
        <dbReference type="PROSITE" id="PS51746"/>
    </source>
</evidence>
<dbReference type="SMART" id="SM00332">
    <property type="entry name" value="PP2Cc"/>
    <property type="match status" value="1"/>
</dbReference>
<dbReference type="PROSITE" id="PS51746">
    <property type="entry name" value="PPM_2"/>
    <property type="match status" value="1"/>
</dbReference>
<dbReference type="Proteomes" id="UP000192907">
    <property type="component" value="Unassembled WGS sequence"/>
</dbReference>
<dbReference type="NCBIfam" id="NF033484">
    <property type="entry name" value="Stp1_PP2C_phos"/>
    <property type="match status" value="1"/>
</dbReference>
<sequence>MRIKRVKGVGATDVGRVRSTNQDSFLVNNELGLFIVADGMGGHAGGEIASRICVERIQQWVQDKKAEMEKAERHPDPKIMTSLANSVNFASAKIYEHSLEDPTLRGMGTTATAVKIFNNYAYFAHVGDSRLYLVRKGFIYQITFDHSLVNEQVRAGILTPEEAEVHHLKNVITRSVGYQEEEDVDASCLALESDDYLLLCSDGLHGKISDAELSNAVSRNGLNSVNSMVRLANERGGEDNITALVVEIE</sequence>
<name>A0A1Y6B431_9BACT</name>
<protein>
    <submittedName>
        <fullName evidence="2">Protein phosphatase</fullName>
    </submittedName>
</protein>
<evidence type="ECO:0000313" key="3">
    <source>
        <dbReference type="Proteomes" id="UP000192907"/>
    </source>
</evidence>
<dbReference type="CDD" id="cd00143">
    <property type="entry name" value="PP2Cc"/>
    <property type="match status" value="1"/>
</dbReference>
<reference evidence="3" key="1">
    <citation type="submission" date="2017-04" db="EMBL/GenBank/DDBJ databases">
        <authorList>
            <person name="Varghese N."/>
            <person name="Submissions S."/>
        </authorList>
    </citation>
    <scope>NUCLEOTIDE SEQUENCE [LARGE SCALE GENOMIC DNA]</scope>
    <source>
        <strain evidence="3">RKEM611</strain>
    </source>
</reference>
<dbReference type="EMBL" id="FWZT01000001">
    <property type="protein sequence ID" value="SME90726.1"/>
    <property type="molecule type" value="Genomic_DNA"/>
</dbReference>
<dbReference type="OrthoDB" id="5290303at2"/>
<dbReference type="Gene3D" id="3.60.40.10">
    <property type="entry name" value="PPM-type phosphatase domain"/>
    <property type="match status" value="1"/>
</dbReference>
<dbReference type="STRING" id="1513793.SAMN06296036_101391"/>
<dbReference type="RefSeq" id="WP_132314494.1">
    <property type="nucleotide sequence ID" value="NZ_FWZT01000001.1"/>
</dbReference>
<gene>
    <name evidence="2" type="ORF">SAMN06296036_101391</name>
</gene>
<dbReference type="AlphaFoldDB" id="A0A1Y6B431"/>
<evidence type="ECO:0000313" key="2">
    <source>
        <dbReference type="EMBL" id="SME90726.1"/>
    </source>
</evidence>
<dbReference type="InterPro" id="IPR001932">
    <property type="entry name" value="PPM-type_phosphatase-like_dom"/>
</dbReference>
<dbReference type="SMART" id="SM00331">
    <property type="entry name" value="PP2C_SIG"/>
    <property type="match status" value="1"/>
</dbReference>
<proteinExistence type="predicted"/>